<dbReference type="OMA" id="LVMNTAN"/>
<feature type="domain" description="Gnk2-homologous" evidence="19">
    <location>
        <begin position="84"/>
        <end position="189"/>
    </location>
</feature>
<dbReference type="CDD" id="cd14066">
    <property type="entry name" value="STKc_IRAK"/>
    <property type="match status" value="1"/>
</dbReference>
<dbReference type="eggNOG" id="ENOG502SE86">
    <property type="taxonomic scope" value="Eukaryota"/>
</dbReference>
<dbReference type="PROSITE" id="PS51473">
    <property type="entry name" value="GNK2"/>
    <property type="match status" value="2"/>
</dbReference>
<dbReference type="Gramene" id="EOY28560">
    <property type="protein sequence ID" value="EOY28560"/>
    <property type="gene ID" value="TCM_030101"/>
</dbReference>
<keyword evidence="9" id="KW-0418">Kinase</keyword>
<evidence type="ECO:0000256" key="8">
    <source>
        <dbReference type="ARBA" id="ARBA00022741"/>
    </source>
</evidence>
<dbReference type="Proteomes" id="UP000026915">
    <property type="component" value="Chromosome 6"/>
</dbReference>
<organism evidence="20 21">
    <name type="scientific">Theobroma cacao</name>
    <name type="common">Cacao</name>
    <name type="synonym">Cocoa</name>
    <dbReference type="NCBI Taxonomy" id="3641"/>
    <lineage>
        <taxon>Eukaryota</taxon>
        <taxon>Viridiplantae</taxon>
        <taxon>Streptophyta</taxon>
        <taxon>Embryophyta</taxon>
        <taxon>Tracheophyta</taxon>
        <taxon>Spermatophyta</taxon>
        <taxon>Magnoliopsida</taxon>
        <taxon>eudicotyledons</taxon>
        <taxon>Gunneridae</taxon>
        <taxon>Pentapetalae</taxon>
        <taxon>rosids</taxon>
        <taxon>malvids</taxon>
        <taxon>Malvales</taxon>
        <taxon>Malvaceae</taxon>
        <taxon>Byttnerioideae</taxon>
        <taxon>Theobroma</taxon>
    </lineage>
</organism>
<evidence type="ECO:0000256" key="12">
    <source>
        <dbReference type="ARBA" id="ARBA00023136"/>
    </source>
</evidence>
<accession>A0A061GF95</accession>
<feature type="compositionally biased region" description="Polar residues" evidence="16">
    <location>
        <begin position="703"/>
        <end position="713"/>
    </location>
</feature>
<keyword evidence="12 17" id="KW-0472">Membrane</keyword>
<evidence type="ECO:0000256" key="1">
    <source>
        <dbReference type="ARBA" id="ARBA00004167"/>
    </source>
</evidence>
<dbReference type="InParanoid" id="A0A061GF95"/>
<dbReference type="InterPro" id="IPR038408">
    <property type="entry name" value="GNK2_sf"/>
</dbReference>
<reference evidence="20 21" key="1">
    <citation type="journal article" date="2013" name="Genome Biol.">
        <title>The genome sequence of the most widely cultivated cacao type and its use to identify candidate genes regulating pod color.</title>
        <authorList>
            <person name="Motamayor J.C."/>
            <person name="Mockaitis K."/>
            <person name="Schmutz J."/>
            <person name="Haiminen N."/>
            <person name="Iii D.L."/>
            <person name="Cornejo O."/>
            <person name="Findley S.D."/>
            <person name="Zheng P."/>
            <person name="Utro F."/>
            <person name="Royaert S."/>
            <person name="Saski C."/>
            <person name="Jenkins J."/>
            <person name="Podicheti R."/>
            <person name="Zhao M."/>
            <person name="Scheffler B.E."/>
            <person name="Stack J.C."/>
            <person name="Feltus F.A."/>
            <person name="Mustiga G.M."/>
            <person name="Amores F."/>
            <person name="Phillips W."/>
            <person name="Marelli J.P."/>
            <person name="May G.D."/>
            <person name="Shapiro H."/>
            <person name="Ma J."/>
            <person name="Bustamante C.D."/>
            <person name="Schnell R.J."/>
            <person name="Main D."/>
            <person name="Gilbert D."/>
            <person name="Parida L."/>
            <person name="Kuhn D.N."/>
        </authorList>
    </citation>
    <scope>NUCLEOTIDE SEQUENCE [LARGE SCALE GENOMIC DNA]</scope>
    <source>
        <strain evidence="21">cv. Matina 1-6</strain>
    </source>
</reference>
<keyword evidence="3" id="KW-0597">Phosphoprotein</keyword>
<evidence type="ECO:0000256" key="15">
    <source>
        <dbReference type="PROSITE-ProRule" id="PRU10141"/>
    </source>
</evidence>
<sequence length="720" mass="80391">MKNKLIPRTKMMQADHIPSAKSTLFIVDNDSDSDEISRILNHVRLATFRTPETGKKGHRNGQDRKMWVKALVCLLPNLLIGMSLATALRCYDTGNFTTNSTYAMNRDLILASLPANVSANGGFFTATIGQEPNKVYALGLCRGDSSSEDCFSYLDSTTRDLIAKCPNQKEAISWGGDPPSMVRYADRSFFRILELEPYDTVPNVYDINSNLTQFYHVWESLMVSVMGNASMGSSRLKYSTGQAESADSQTIYALMQCTPDLSQSDCETCLKESVVLYRSKFNRKQGGYVQRPNCWFKWDLSLFYVLNASTVAPPGSPPPPTTNITITKEGGGISSQTVVIIVVPIMVFVAVVLIASAILLKRRKPKQENETADEKSCEESFQFDFNAVRVATDNFSPAKKIGKGGFGVVYKGKLPDGQVVAVKRLSGNSGQGEQEFKNEVLLMVKLQHKNLVCLLGFSWERKERILIYEFVPNSSLDNFIFDPIKRLLLNWEKRYKIIKGIARGILYLHQDSQYRIIHRDLKAANILLDAEINPKISDFGMAKLFVVDQTQADTKRIVGTYGYMAPEYARKGHFSVKSDVYSFGVLVLEIVSGKSINGFRDEETGVNLITHAWKNWKEGTPLKLIDDILLDDSRSEMLRCIHLGLLCVQENIAHRPTMDSVVLMLSSSSISLRAPSRPAFLLQSSKVPEGRPESSRSSQSKSAEVQVTVNEASFSELDPR</sequence>
<keyword evidence="2" id="KW-0723">Serine/threonine-protein kinase</keyword>
<dbReference type="InterPro" id="IPR017441">
    <property type="entry name" value="Protein_kinase_ATP_BS"/>
</dbReference>
<evidence type="ECO:0000256" key="2">
    <source>
        <dbReference type="ARBA" id="ARBA00022527"/>
    </source>
</evidence>
<dbReference type="PANTHER" id="PTHR27002">
    <property type="entry name" value="RECEPTOR-LIKE SERINE/THREONINE-PROTEIN KINASE SD1-8"/>
    <property type="match status" value="1"/>
</dbReference>
<feature type="domain" description="Protein kinase" evidence="18">
    <location>
        <begin position="395"/>
        <end position="680"/>
    </location>
</feature>
<gene>
    <name evidence="20" type="ORF">TCM_030101</name>
</gene>
<keyword evidence="21" id="KW-1185">Reference proteome</keyword>
<feature type="region of interest" description="Disordered" evidence="16">
    <location>
        <begin position="683"/>
        <end position="720"/>
    </location>
</feature>
<dbReference type="FunFam" id="1.10.510.10:FF:000343">
    <property type="entry name" value="Cysteine-rich receptor-like protein kinase 28"/>
    <property type="match status" value="1"/>
</dbReference>
<dbReference type="EMBL" id="CM001884">
    <property type="protein sequence ID" value="EOY28560.1"/>
    <property type="molecule type" value="Genomic_DNA"/>
</dbReference>
<evidence type="ECO:0000256" key="17">
    <source>
        <dbReference type="SAM" id="Phobius"/>
    </source>
</evidence>
<feature type="transmembrane region" description="Helical" evidence="17">
    <location>
        <begin position="66"/>
        <end position="88"/>
    </location>
</feature>
<evidence type="ECO:0000256" key="5">
    <source>
        <dbReference type="ARBA" id="ARBA00022692"/>
    </source>
</evidence>
<dbReference type="FunFam" id="3.30.200.20:FF:000142">
    <property type="entry name" value="Cysteine-rich receptor-like protein kinase 10"/>
    <property type="match status" value="1"/>
</dbReference>
<protein>
    <submittedName>
        <fullName evidence="20">Cysteine-rich RLK 30, putative</fullName>
    </submittedName>
</protein>
<dbReference type="SUPFAM" id="SSF56112">
    <property type="entry name" value="Protein kinase-like (PK-like)"/>
    <property type="match status" value="1"/>
</dbReference>
<dbReference type="CDD" id="cd23509">
    <property type="entry name" value="Gnk2-like"/>
    <property type="match status" value="2"/>
</dbReference>
<evidence type="ECO:0000256" key="6">
    <source>
        <dbReference type="ARBA" id="ARBA00022729"/>
    </source>
</evidence>
<dbReference type="InterPro" id="IPR008271">
    <property type="entry name" value="Ser/Thr_kinase_AS"/>
</dbReference>
<dbReference type="InterPro" id="IPR000719">
    <property type="entry name" value="Prot_kinase_dom"/>
</dbReference>
<evidence type="ECO:0000256" key="11">
    <source>
        <dbReference type="ARBA" id="ARBA00022989"/>
    </source>
</evidence>
<keyword evidence="10 15" id="KW-0067">ATP-binding</keyword>
<keyword evidence="5 17" id="KW-0812">Transmembrane</keyword>
<feature type="binding site" evidence="15">
    <location>
        <position position="423"/>
    </location>
    <ligand>
        <name>ATP</name>
        <dbReference type="ChEBI" id="CHEBI:30616"/>
    </ligand>
</feature>
<dbReference type="GO" id="GO:0005886">
    <property type="term" value="C:plasma membrane"/>
    <property type="evidence" value="ECO:0000318"/>
    <property type="project" value="GO_Central"/>
</dbReference>
<keyword evidence="7" id="KW-0677">Repeat</keyword>
<dbReference type="GO" id="GO:0005524">
    <property type="term" value="F:ATP binding"/>
    <property type="evidence" value="ECO:0007669"/>
    <property type="project" value="UniProtKB-UniRule"/>
</dbReference>
<dbReference type="GO" id="GO:0009737">
    <property type="term" value="P:response to abscisic acid"/>
    <property type="evidence" value="ECO:0007669"/>
    <property type="project" value="UniProtKB-ARBA"/>
</dbReference>
<feature type="domain" description="Gnk2-homologous" evidence="19">
    <location>
        <begin position="195"/>
        <end position="303"/>
    </location>
</feature>
<dbReference type="AlphaFoldDB" id="A0A061GF95"/>
<proteinExistence type="predicted"/>
<dbReference type="SMART" id="SM00220">
    <property type="entry name" value="S_TKc"/>
    <property type="match status" value="1"/>
</dbReference>
<dbReference type="GO" id="GO:0007165">
    <property type="term" value="P:signal transduction"/>
    <property type="evidence" value="ECO:0000318"/>
    <property type="project" value="GO_Central"/>
</dbReference>
<dbReference type="GO" id="GO:0004674">
    <property type="term" value="F:protein serine/threonine kinase activity"/>
    <property type="evidence" value="ECO:0000318"/>
    <property type="project" value="GO_Central"/>
</dbReference>
<dbReference type="PANTHER" id="PTHR27002:SF861">
    <property type="entry name" value="CYSTEINE-RICH RECEPTOR-LIKE PROTEIN KINASE 14 ISOFORM X1"/>
    <property type="match status" value="1"/>
</dbReference>
<evidence type="ECO:0000256" key="4">
    <source>
        <dbReference type="ARBA" id="ARBA00022679"/>
    </source>
</evidence>
<evidence type="ECO:0000256" key="7">
    <source>
        <dbReference type="ARBA" id="ARBA00022737"/>
    </source>
</evidence>
<evidence type="ECO:0000313" key="21">
    <source>
        <dbReference type="Proteomes" id="UP000026915"/>
    </source>
</evidence>
<dbReference type="InterPro" id="IPR011009">
    <property type="entry name" value="Kinase-like_dom_sf"/>
</dbReference>
<dbReference type="FunFam" id="3.30.430.20:FF:000007">
    <property type="entry name" value="Cysteine-rich receptor-like protein kinase 11"/>
    <property type="match status" value="1"/>
</dbReference>
<keyword evidence="8 15" id="KW-0547">Nucleotide-binding</keyword>
<dbReference type="Gene3D" id="1.10.510.10">
    <property type="entry name" value="Transferase(Phosphotransferase) domain 1"/>
    <property type="match status" value="1"/>
</dbReference>
<dbReference type="Gene3D" id="3.30.200.20">
    <property type="entry name" value="Phosphorylase Kinase, domain 1"/>
    <property type="match status" value="1"/>
</dbReference>
<evidence type="ECO:0000256" key="10">
    <source>
        <dbReference type="ARBA" id="ARBA00022840"/>
    </source>
</evidence>
<comment type="subcellular location">
    <subcellularLocation>
        <location evidence="1">Membrane</location>
        <topology evidence="1">Single-pass membrane protein</topology>
    </subcellularLocation>
</comment>
<evidence type="ECO:0000256" key="14">
    <source>
        <dbReference type="ARBA" id="ARBA00023180"/>
    </source>
</evidence>
<dbReference type="InterPro" id="IPR002902">
    <property type="entry name" value="GNK2"/>
</dbReference>
<keyword evidence="11 17" id="KW-1133">Transmembrane helix</keyword>
<dbReference type="Gene3D" id="3.30.430.20">
    <property type="entry name" value="Gnk2 domain, C-X8-C-X2-C motif"/>
    <property type="match status" value="2"/>
</dbReference>
<dbReference type="Pfam" id="PF01657">
    <property type="entry name" value="Stress-antifung"/>
    <property type="match status" value="2"/>
</dbReference>
<evidence type="ECO:0000256" key="9">
    <source>
        <dbReference type="ARBA" id="ARBA00022777"/>
    </source>
</evidence>
<dbReference type="Pfam" id="PF00069">
    <property type="entry name" value="Pkinase"/>
    <property type="match status" value="1"/>
</dbReference>
<dbReference type="GO" id="GO:0006955">
    <property type="term" value="P:immune response"/>
    <property type="evidence" value="ECO:0000318"/>
    <property type="project" value="GO_Central"/>
</dbReference>
<keyword evidence="4" id="KW-0808">Transferase</keyword>
<evidence type="ECO:0000256" key="3">
    <source>
        <dbReference type="ARBA" id="ARBA00022553"/>
    </source>
</evidence>
<dbReference type="PROSITE" id="PS00108">
    <property type="entry name" value="PROTEIN_KINASE_ST"/>
    <property type="match status" value="1"/>
</dbReference>
<feature type="transmembrane region" description="Helical" evidence="17">
    <location>
        <begin position="338"/>
        <end position="360"/>
    </location>
</feature>
<dbReference type="PROSITE" id="PS50011">
    <property type="entry name" value="PROTEIN_KINASE_DOM"/>
    <property type="match status" value="1"/>
</dbReference>
<dbReference type="HOGENOM" id="CLU_000288_35_2_1"/>
<evidence type="ECO:0000256" key="16">
    <source>
        <dbReference type="SAM" id="MobiDB-lite"/>
    </source>
</evidence>
<evidence type="ECO:0000256" key="13">
    <source>
        <dbReference type="ARBA" id="ARBA00023170"/>
    </source>
</evidence>
<name>A0A061GF95_THECC</name>
<evidence type="ECO:0000259" key="19">
    <source>
        <dbReference type="PROSITE" id="PS51473"/>
    </source>
</evidence>
<keyword evidence="14" id="KW-0325">Glycoprotein</keyword>
<keyword evidence="6" id="KW-0732">Signal</keyword>
<evidence type="ECO:0000259" key="18">
    <source>
        <dbReference type="PROSITE" id="PS50011"/>
    </source>
</evidence>
<evidence type="ECO:0000313" key="20">
    <source>
        <dbReference type="EMBL" id="EOY28560.1"/>
    </source>
</evidence>
<dbReference type="PROSITE" id="PS00107">
    <property type="entry name" value="PROTEIN_KINASE_ATP"/>
    <property type="match status" value="1"/>
</dbReference>
<keyword evidence="13" id="KW-0675">Receptor</keyword>